<feature type="signal peptide" evidence="1">
    <location>
        <begin position="1"/>
        <end position="33"/>
    </location>
</feature>
<sequence length="424" mass="46337">MGNRQPSSRLPAVPTFAFMIFLIFALLTFGASAATKAADSSTGASANTDQDLICHSDDPTECYPRLFQATNDFQEVHIDQDLPPGLHVRLDVNTGRREAKLNDPNEQNPALEGLPVDSAMVIVEQEEGSDDAWASSEPQIPKGAPQYEPVGKVKTPQQESQVFHDSLTVLKTLALNDRPIDAALEILGDISHDIYYGLKVAEDANAIRELLCMMSSQDIFSKDGEEDVVSQAGKAAAIVGAALQNNQKALEEVEKYWDDISQTTCAGSDRKLGNAVFNMLVPDVSSSEHASGSEANRLSLTKAKAGALRGLIKSPKIRDDFLANGGMAQVLQVLVLERPEMVPAQQKLANLVLDSFLDESMGATPGVWPRAGDVDHDWDYQLKTLAKLHKAEKEHWSAELWKRLQEQRRAAAQSGNMKPEHNEL</sequence>
<reference evidence="2 3" key="1">
    <citation type="submission" date="2015-09" db="EMBL/GenBank/DDBJ databases">
        <title>Host preference determinants of Valsa canker pathogens revealed by comparative genomics.</title>
        <authorList>
            <person name="Yin Z."/>
            <person name="Huang L."/>
        </authorList>
    </citation>
    <scope>NUCLEOTIDE SEQUENCE [LARGE SCALE GENOMIC DNA]</scope>
    <source>
        <strain evidence="2 3">03-1</strain>
    </source>
</reference>
<evidence type="ECO:0000313" key="2">
    <source>
        <dbReference type="EMBL" id="ROV89965.1"/>
    </source>
</evidence>
<dbReference type="OrthoDB" id="448649at2759"/>
<dbReference type="STRING" id="356882.A0A423VGC8"/>
<evidence type="ECO:0000256" key="1">
    <source>
        <dbReference type="SAM" id="SignalP"/>
    </source>
</evidence>
<evidence type="ECO:0000313" key="3">
    <source>
        <dbReference type="Proteomes" id="UP000283895"/>
    </source>
</evidence>
<accession>A0A423VGC8</accession>
<name>A0A423VGC8_9PEZI</name>
<keyword evidence="1" id="KW-0732">Signal</keyword>
<dbReference type="EMBL" id="LKEA01000066">
    <property type="protein sequence ID" value="ROV89965.1"/>
    <property type="molecule type" value="Genomic_DNA"/>
</dbReference>
<gene>
    <name evidence="2" type="ORF">VMCG_10088</name>
</gene>
<comment type="caution">
    <text evidence="2">The sequence shown here is derived from an EMBL/GenBank/DDBJ whole genome shotgun (WGS) entry which is preliminary data.</text>
</comment>
<dbReference type="Gene3D" id="1.25.10.10">
    <property type="entry name" value="Leucine-rich Repeat Variant"/>
    <property type="match status" value="1"/>
</dbReference>
<dbReference type="Proteomes" id="UP000283895">
    <property type="component" value="Unassembled WGS sequence"/>
</dbReference>
<protein>
    <recommendedName>
        <fullName evidence="4">Nucleotide exchange factor SIL1</fullName>
    </recommendedName>
</protein>
<keyword evidence="3" id="KW-1185">Reference proteome</keyword>
<feature type="chain" id="PRO_5019506340" description="Nucleotide exchange factor SIL1" evidence="1">
    <location>
        <begin position="34"/>
        <end position="424"/>
    </location>
</feature>
<dbReference type="AlphaFoldDB" id="A0A423VGC8"/>
<dbReference type="InterPro" id="IPR011989">
    <property type="entry name" value="ARM-like"/>
</dbReference>
<proteinExistence type="predicted"/>
<organism evidence="2 3">
    <name type="scientific">Cytospora schulzeri</name>
    <dbReference type="NCBI Taxonomy" id="448051"/>
    <lineage>
        <taxon>Eukaryota</taxon>
        <taxon>Fungi</taxon>
        <taxon>Dikarya</taxon>
        <taxon>Ascomycota</taxon>
        <taxon>Pezizomycotina</taxon>
        <taxon>Sordariomycetes</taxon>
        <taxon>Sordariomycetidae</taxon>
        <taxon>Diaporthales</taxon>
        <taxon>Cytosporaceae</taxon>
        <taxon>Cytospora</taxon>
    </lineage>
</organism>
<evidence type="ECO:0008006" key="4">
    <source>
        <dbReference type="Google" id="ProtNLM"/>
    </source>
</evidence>